<dbReference type="InterPro" id="IPR002921">
    <property type="entry name" value="Fungal_lipase-type"/>
</dbReference>
<feature type="domain" description="Fungal lipase-type" evidence="2">
    <location>
        <begin position="184"/>
        <end position="310"/>
    </location>
</feature>
<feature type="signal peptide" evidence="1">
    <location>
        <begin position="1"/>
        <end position="27"/>
    </location>
</feature>
<keyword evidence="1" id="KW-0732">Signal</keyword>
<reference evidence="3 4" key="1">
    <citation type="journal article" date="2017" name="Front. Microbiol.">
        <title>New Insights into the Diversity of the Genus Faecalibacterium.</title>
        <authorList>
            <person name="Benevides L."/>
            <person name="Burman S."/>
            <person name="Martin R."/>
            <person name="Robert V."/>
            <person name="Thomas M."/>
            <person name="Miquel S."/>
            <person name="Chain F."/>
            <person name="Sokol H."/>
            <person name="Bermudez-Humaran L.G."/>
            <person name="Morrison M."/>
            <person name="Langella P."/>
            <person name="Azevedo V.A."/>
            <person name="Chatel J.M."/>
            <person name="Soares S."/>
        </authorList>
    </citation>
    <scope>NUCLEOTIDE SEQUENCE [LARGE SCALE GENOMIC DNA]</scope>
    <source>
        <strain evidence="3 4">CNCM I 4542</strain>
    </source>
</reference>
<dbReference type="InterPro" id="IPR006311">
    <property type="entry name" value="TAT_signal"/>
</dbReference>
<dbReference type="RefSeq" id="WP_097781206.1">
    <property type="nucleotide sequence ID" value="NZ_NMTS02000102.1"/>
</dbReference>
<dbReference type="AlphaFoldDB" id="A0A2J4JKV3"/>
<evidence type="ECO:0000313" key="3">
    <source>
        <dbReference type="EMBL" id="PLK28495.1"/>
    </source>
</evidence>
<comment type="caution">
    <text evidence="3">The sequence shown here is derived from an EMBL/GenBank/DDBJ whole genome shotgun (WGS) entry which is preliminary data.</text>
</comment>
<dbReference type="InterPro" id="IPR029058">
    <property type="entry name" value="AB_hydrolase_fold"/>
</dbReference>
<dbReference type="GO" id="GO:0006629">
    <property type="term" value="P:lipid metabolic process"/>
    <property type="evidence" value="ECO:0007669"/>
    <property type="project" value="InterPro"/>
</dbReference>
<accession>A0A2J4JKV3</accession>
<dbReference type="SUPFAM" id="SSF53474">
    <property type="entry name" value="alpha/beta-Hydrolases"/>
    <property type="match status" value="1"/>
</dbReference>
<dbReference type="Pfam" id="PF01764">
    <property type="entry name" value="Lipase_3"/>
    <property type="match status" value="1"/>
</dbReference>
<protein>
    <submittedName>
        <fullName evidence="3">Lipase</fullName>
    </submittedName>
</protein>
<name>A0A2J4JKV3_9FIRM</name>
<evidence type="ECO:0000259" key="2">
    <source>
        <dbReference type="Pfam" id="PF01764"/>
    </source>
</evidence>
<dbReference type="PROSITE" id="PS51318">
    <property type="entry name" value="TAT"/>
    <property type="match status" value="1"/>
</dbReference>
<sequence>MKTIKRRAFCKAAAAAVAGVLAPHAAAEALLPQAAQAVVGSAVPEDYYSFAFRSDHSETDLSHDFYYTDAFFENTALQYSHKLALATLGLVAASGNTYQSDALYWVEGEAGRENSIADAYQKLGFANAVYAGYQCSLNTPVDTAGCAFAQKTLVQDGQRTTIIAAMLRGVGYGAEWASNLHVGEGGGHYGFVTAAEHFFEDLQDYLKKAEAAAGTLGTIKLWLGGYSRGAAVANLTAARIRQQLPQIAQENTFVYTFAAPAALTAADRPDLQADYDNDHTADGGLKTDWDVSNIFNIISSGDIVARVMPEEWGYHRNGNDRFLPSTAYQNELDDLSIIESRMGGVPLRFDQLATKEDVDSVIVAALAFCKSAANYHEKYEAAFMDMLQCAFTLSEKEAAEGVILDDEAVMERLRSMENIRKMSWTKVLRCVMTASAMSRPILEQVGAIVPLRAQQVVVPVLAVGLCYEVESDVLKLLVYYILSLMSVNGPADSVLRAAFCHYPENYITLMEYYDPAEHGMEAYTRK</sequence>
<evidence type="ECO:0000256" key="1">
    <source>
        <dbReference type="SAM" id="SignalP"/>
    </source>
</evidence>
<dbReference type="Proteomes" id="UP000221015">
    <property type="component" value="Unassembled WGS sequence"/>
</dbReference>
<feature type="chain" id="PRO_5039390524" evidence="1">
    <location>
        <begin position="28"/>
        <end position="526"/>
    </location>
</feature>
<dbReference type="EMBL" id="NMTS02000102">
    <property type="protein sequence ID" value="PLK28495.1"/>
    <property type="molecule type" value="Genomic_DNA"/>
</dbReference>
<proteinExistence type="predicted"/>
<dbReference type="Gene3D" id="3.40.50.1820">
    <property type="entry name" value="alpha/beta hydrolase"/>
    <property type="match status" value="1"/>
</dbReference>
<evidence type="ECO:0000313" key="4">
    <source>
        <dbReference type="Proteomes" id="UP000221015"/>
    </source>
</evidence>
<organism evidence="3 4">
    <name type="scientific">Faecalibacterium prausnitzii</name>
    <dbReference type="NCBI Taxonomy" id="853"/>
    <lineage>
        <taxon>Bacteria</taxon>
        <taxon>Bacillati</taxon>
        <taxon>Bacillota</taxon>
        <taxon>Clostridia</taxon>
        <taxon>Eubacteriales</taxon>
        <taxon>Oscillospiraceae</taxon>
        <taxon>Faecalibacterium</taxon>
    </lineage>
</organism>
<gene>
    <name evidence="3" type="ORF">CGS50_014690</name>
</gene>